<gene>
    <name evidence="1" type="ORF">2B_00054</name>
</gene>
<protein>
    <submittedName>
        <fullName evidence="1">Uncharacterized protein</fullName>
    </submittedName>
</protein>
<dbReference type="EMBL" id="MT740729">
    <property type="protein sequence ID" value="QMV32627.1"/>
    <property type="molecule type" value="Genomic_DNA"/>
</dbReference>
<evidence type="ECO:0000313" key="1">
    <source>
        <dbReference type="EMBL" id="QMV32627.1"/>
    </source>
</evidence>
<sequence>MKTIEIKGWLYARQGWGGKVEFTFFDFEMGADSDWIQICPNVAHIEMPEGFDIRSAEIASLEKKLEKVRAAFMATQTEILVDPV</sequence>
<evidence type="ECO:0000313" key="2">
    <source>
        <dbReference type="Proteomes" id="UP000515230"/>
    </source>
</evidence>
<proteinExistence type="predicted"/>
<dbReference type="Proteomes" id="UP000515230">
    <property type="component" value="Segment"/>
</dbReference>
<reference evidence="1 2" key="1">
    <citation type="submission" date="2020-07" db="EMBL/GenBank/DDBJ databases">
        <title>Ralstonia phages.</title>
        <authorList>
            <person name="Trotereau A."/>
            <person name="Boyer C."/>
            <person name="Torres-Barcelo C."/>
        </authorList>
    </citation>
    <scope>NUCLEOTIDE SEQUENCE [LARGE SCALE GENOMIC DNA]</scope>
</reference>
<keyword evidence="2" id="KW-1185">Reference proteome</keyword>
<organism evidence="1 2">
    <name type="scientific">Ralstonia phage Bakoly</name>
    <dbReference type="NCBI Taxonomy" id="2759709"/>
    <lineage>
        <taxon>Viruses</taxon>
        <taxon>Duplodnaviria</taxon>
        <taxon>Heunggongvirae</taxon>
        <taxon>Uroviricota</taxon>
        <taxon>Caudoviricetes</taxon>
        <taxon>Bakolyvirus</taxon>
        <taxon>Bakolyvirus bakoly</taxon>
    </lineage>
</organism>
<name>A0A7G5B8K4_9CAUD</name>
<accession>A0A7G5B8K4</accession>